<dbReference type="Proteomes" id="UP000582974">
    <property type="component" value="Unassembled WGS sequence"/>
</dbReference>
<dbReference type="EMBL" id="JACCKD010000008">
    <property type="protein sequence ID" value="MBA0127902.1"/>
    <property type="molecule type" value="Genomic_DNA"/>
</dbReference>
<proteinExistence type="predicted"/>
<evidence type="ECO:0000313" key="1">
    <source>
        <dbReference type="EMBL" id="MBA0127902.1"/>
    </source>
</evidence>
<dbReference type="AlphaFoldDB" id="A0A838AF65"/>
<accession>A0A838AF65</accession>
<comment type="caution">
    <text evidence="1">The sequence shown here is derived from an EMBL/GenBank/DDBJ whole genome shotgun (WGS) entry which is preliminary data.</text>
</comment>
<reference evidence="1 2" key="1">
    <citation type="submission" date="2020-07" db="EMBL/GenBank/DDBJ databases">
        <title>Genome of Haloechinothrix sp.</title>
        <authorList>
            <person name="Tang S.-K."/>
            <person name="Yang L."/>
            <person name="Zhu W.-Y."/>
        </authorList>
    </citation>
    <scope>NUCLEOTIDE SEQUENCE [LARGE SCALE GENOMIC DNA]</scope>
    <source>
        <strain evidence="1 2">YIM 98757</strain>
    </source>
</reference>
<evidence type="ECO:0000313" key="2">
    <source>
        <dbReference type="Proteomes" id="UP000582974"/>
    </source>
</evidence>
<dbReference type="RefSeq" id="WP_180894692.1">
    <property type="nucleotide sequence ID" value="NZ_JACCKD010000008.1"/>
</dbReference>
<gene>
    <name evidence="1" type="ORF">H0B56_20340</name>
</gene>
<name>A0A838AF65_9PSEU</name>
<protein>
    <submittedName>
        <fullName evidence="1">Uncharacterized protein</fullName>
    </submittedName>
</protein>
<organism evidence="1 2">
    <name type="scientific">Haloechinothrix aidingensis</name>
    <dbReference type="NCBI Taxonomy" id="2752311"/>
    <lineage>
        <taxon>Bacteria</taxon>
        <taxon>Bacillati</taxon>
        <taxon>Actinomycetota</taxon>
        <taxon>Actinomycetes</taxon>
        <taxon>Pseudonocardiales</taxon>
        <taxon>Pseudonocardiaceae</taxon>
        <taxon>Haloechinothrix</taxon>
    </lineage>
</organism>
<sequence>MTWAKHARGESRDAVTDAELLVDRMCTILARRAVPGSVITCRFTVRSRRLVLAASTHTDDERPPSTASFERRAVENLADTAARVDADSTDRSGAHVVHVELVKQWPLG</sequence>
<keyword evidence="2" id="KW-1185">Reference proteome</keyword>